<evidence type="ECO:0000256" key="1">
    <source>
        <dbReference type="SAM" id="SignalP"/>
    </source>
</evidence>
<dbReference type="AlphaFoldDB" id="A0AA38FR35"/>
<comment type="caution">
    <text evidence="2">The sequence shown here is derived from an EMBL/GenBank/DDBJ whole genome shotgun (WGS) entry which is preliminary data.</text>
</comment>
<dbReference type="EMBL" id="JAHRHJ020000007">
    <property type="protein sequence ID" value="KAH9307973.1"/>
    <property type="molecule type" value="Genomic_DNA"/>
</dbReference>
<feature type="non-terminal residue" evidence="2">
    <location>
        <position position="51"/>
    </location>
</feature>
<name>A0AA38FR35_TAXCH</name>
<keyword evidence="1" id="KW-0732">Signal</keyword>
<keyword evidence="3" id="KW-1185">Reference proteome</keyword>
<evidence type="ECO:0000313" key="2">
    <source>
        <dbReference type="EMBL" id="KAH9307973.1"/>
    </source>
</evidence>
<sequence length="51" mass="5677">FMRQLILVCARLALPVVPKEMSVGMKNAEMEVRVGGDFVEDFMAMVTTGEE</sequence>
<reference evidence="2 3" key="1">
    <citation type="journal article" date="2021" name="Nat. Plants">
        <title>The Taxus genome provides insights into paclitaxel biosynthesis.</title>
        <authorList>
            <person name="Xiong X."/>
            <person name="Gou J."/>
            <person name="Liao Q."/>
            <person name="Li Y."/>
            <person name="Zhou Q."/>
            <person name="Bi G."/>
            <person name="Li C."/>
            <person name="Du R."/>
            <person name="Wang X."/>
            <person name="Sun T."/>
            <person name="Guo L."/>
            <person name="Liang H."/>
            <person name="Lu P."/>
            <person name="Wu Y."/>
            <person name="Zhang Z."/>
            <person name="Ro D.K."/>
            <person name="Shang Y."/>
            <person name="Huang S."/>
            <person name="Yan J."/>
        </authorList>
    </citation>
    <scope>NUCLEOTIDE SEQUENCE [LARGE SCALE GENOMIC DNA]</scope>
    <source>
        <strain evidence="2">Ta-2019</strain>
    </source>
</reference>
<organism evidence="2 3">
    <name type="scientific">Taxus chinensis</name>
    <name type="common">Chinese yew</name>
    <name type="synonym">Taxus wallichiana var. chinensis</name>
    <dbReference type="NCBI Taxonomy" id="29808"/>
    <lineage>
        <taxon>Eukaryota</taxon>
        <taxon>Viridiplantae</taxon>
        <taxon>Streptophyta</taxon>
        <taxon>Embryophyta</taxon>
        <taxon>Tracheophyta</taxon>
        <taxon>Spermatophyta</taxon>
        <taxon>Pinopsida</taxon>
        <taxon>Pinidae</taxon>
        <taxon>Conifers II</taxon>
        <taxon>Cupressales</taxon>
        <taxon>Taxaceae</taxon>
        <taxon>Taxus</taxon>
    </lineage>
</organism>
<protein>
    <submittedName>
        <fullName evidence="2">Uncharacterized protein</fullName>
    </submittedName>
</protein>
<accession>A0AA38FR35</accession>
<gene>
    <name evidence="2" type="ORF">KI387_035884</name>
</gene>
<dbReference type="Proteomes" id="UP000824469">
    <property type="component" value="Unassembled WGS sequence"/>
</dbReference>
<feature type="signal peptide" evidence="1">
    <location>
        <begin position="1"/>
        <end position="18"/>
    </location>
</feature>
<proteinExistence type="predicted"/>
<feature type="chain" id="PRO_5041405650" evidence="1">
    <location>
        <begin position="19"/>
        <end position="51"/>
    </location>
</feature>
<feature type="non-terminal residue" evidence="2">
    <location>
        <position position="1"/>
    </location>
</feature>
<evidence type="ECO:0000313" key="3">
    <source>
        <dbReference type="Proteomes" id="UP000824469"/>
    </source>
</evidence>